<proteinExistence type="predicted"/>
<gene>
    <name evidence="1" type="ORF">G7066_08845</name>
</gene>
<name>A0ABX6K0U0_9MICO</name>
<dbReference type="EMBL" id="CP049933">
    <property type="protein sequence ID" value="QIM18690.1"/>
    <property type="molecule type" value="Genomic_DNA"/>
</dbReference>
<evidence type="ECO:0000313" key="2">
    <source>
        <dbReference type="Proteomes" id="UP000503441"/>
    </source>
</evidence>
<reference evidence="1 2" key="1">
    <citation type="submission" date="2020-03" db="EMBL/GenBank/DDBJ databases">
        <title>Leucobacter sp. nov., isolated from beetles.</title>
        <authorList>
            <person name="Hyun D.-W."/>
            <person name="Bae J.-W."/>
        </authorList>
    </citation>
    <scope>NUCLEOTIDE SEQUENCE [LARGE SCALE GENOMIC DNA]</scope>
    <source>
        <strain evidence="1 2">HDW9A</strain>
    </source>
</reference>
<dbReference type="RefSeq" id="WP_166330527.1">
    <property type="nucleotide sequence ID" value="NZ_CP049933.1"/>
</dbReference>
<protein>
    <submittedName>
        <fullName evidence="1">Uncharacterized protein</fullName>
    </submittedName>
</protein>
<accession>A0ABX6K0U0</accession>
<evidence type="ECO:0000313" key="1">
    <source>
        <dbReference type="EMBL" id="QIM18690.1"/>
    </source>
</evidence>
<sequence>MNPKSTVPAFETPEGLRALLIRLHETGRGSWQHDAEAHDLAHYTAHRYARLAKKHGLDPWEAAIIAFEAMLQESTRTANNPWAAVTKVVKLKCYYEERAQGLLCSVDTASDNASTLHDAERFADRDQALLEYHTALHTPHSFFDTEVDTDQMPGPVTEAMTNATTVFVLLGWPLAQAQETIEYICLTLARMGNRLSAIESLRRDTRARAMLDISRKSWNAAIRIMLGTPNAAYSATNQGRGLLMRLVLSEPLESVFADDDLVRRLSIAAPASLIVSGLP</sequence>
<organism evidence="1 2">
    <name type="scientific">Leucobacter coleopterorum</name>
    <dbReference type="NCBI Taxonomy" id="2714933"/>
    <lineage>
        <taxon>Bacteria</taxon>
        <taxon>Bacillati</taxon>
        <taxon>Actinomycetota</taxon>
        <taxon>Actinomycetes</taxon>
        <taxon>Micrococcales</taxon>
        <taxon>Microbacteriaceae</taxon>
        <taxon>Leucobacter</taxon>
    </lineage>
</organism>
<keyword evidence="2" id="KW-1185">Reference proteome</keyword>
<dbReference type="Proteomes" id="UP000503441">
    <property type="component" value="Chromosome"/>
</dbReference>